<dbReference type="EMBL" id="LAZR01002062">
    <property type="protein sequence ID" value="KKN35111.1"/>
    <property type="molecule type" value="Genomic_DNA"/>
</dbReference>
<comment type="caution">
    <text evidence="1">The sequence shown here is derived from an EMBL/GenBank/DDBJ whole genome shotgun (WGS) entry which is preliminary data.</text>
</comment>
<evidence type="ECO:0000313" key="1">
    <source>
        <dbReference type="EMBL" id="KKN35111.1"/>
    </source>
</evidence>
<protein>
    <submittedName>
        <fullName evidence="1">Uncharacterized protein</fullName>
    </submittedName>
</protein>
<proteinExistence type="predicted"/>
<gene>
    <name evidence="1" type="ORF">LCGC14_0786850</name>
</gene>
<sequence length="87" mass="10500">MFDLRENNNIPENYLLDNLSKAYSHIYRAGYDALDWLNISYFKKINDLLKKYHRQDILDAIPTYYSNIQINLINIKKKLLNFVLKKM</sequence>
<reference evidence="1" key="1">
    <citation type="journal article" date="2015" name="Nature">
        <title>Complex archaea that bridge the gap between prokaryotes and eukaryotes.</title>
        <authorList>
            <person name="Spang A."/>
            <person name="Saw J.H."/>
            <person name="Jorgensen S.L."/>
            <person name="Zaremba-Niedzwiedzka K."/>
            <person name="Martijn J."/>
            <person name="Lind A.E."/>
            <person name="van Eijk R."/>
            <person name="Schleper C."/>
            <person name="Guy L."/>
            <person name="Ettema T.J."/>
        </authorList>
    </citation>
    <scope>NUCLEOTIDE SEQUENCE</scope>
</reference>
<dbReference type="AlphaFoldDB" id="A0A0F9SDM9"/>
<organism evidence="1">
    <name type="scientific">marine sediment metagenome</name>
    <dbReference type="NCBI Taxonomy" id="412755"/>
    <lineage>
        <taxon>unclassified sequences</taxon>
        <taxon>metagenomes</taxon>
        <taxon>ecological metagenomes</taxon>
    </lineage>
</organism>
<name>A0A0F9SDM9_9ZZZZ</name>
<accession>A0A0F9SDM9</accession>